<keyword evidence="1 2" id="KW-0732">Signal</keyword>
<gene>
    <name evidence="3" type="ORF">CVT23_06565</name>
</gene>
<dbReference type="Pfam" id="PF03480">
    <property type="entry name" value="DctP"/>
    <property type="match status" value="1"/>
</dbReference>
<dbReference type="OrthoDB" id="8673861at2"/>
<dbReference type="Gene3D" id="3.40.190.170">
    <property type="entry name" value="Bacterial extracellular solute-binding protein, family 7"/>
    <property type="match status" value="1"/>
</dbReference>
<dbReference type="EMBL" id="PHIG01000025">
    <property type="protein sequence ID" value="PJK30601.1"/>
    <property type="molecule type" value="Genomic_DNA"/>
</dbReference>
<proteinExistence type="predicted"/>
<evidence type="ECO:0000313" key="4">
    <source>
        <dbReference type="Proteomes" id="UP000229498"/>
    </source>
</evidence>
<organism evidence="3 4">
    <name type="scientific">Minwuia thermotolerans</name>
    <dbReference type="NCBI Taxonomy" id="2056226"/>
    <lineage>
        <taxon>Bacteria</taxon>
        <taxon>Pseudomonadati</taxon>
        <taxon>Pseudomonadota</taxon>
        <taxon>Alphaproteobacteria</taxon>
        <taxon>Minwuiales</taxon>
        <taxon>Minwuiaceae</taxon>
        <taxon>Minwuia</taxon>
    </lineage>
</organism>
<comment type="caution">
    <text evidence="3">The sequence shown here is derived from an EMBL/GenBank/DDBJ whole genome shotgun (WGS) entry which is preliminary data.</text>
</comment>
<dbReference type="InterPro" id="IPR038404">
    <property type="entry name" value="TRAP_DctP_sf"/>
</dbReference>
<dbReference type="AlphaFoldDB" id="A0A2M9G4G4"/>
<accession>A0A2M9G4G4</accession>
<evidence type="ECO:0000313" key="3">
    <source>
        <dbReference type="EMBL" id="PJK30601.1"/>
    </source>
</evidence>
<dbReference type="InterPro" id="IPR018389">
    <property type="entry name" value="DctP_fam"/>
</dbReference>
<feature type="chain" id="PRO_5014657252" description="C4-dicarboxylate ABC transporter substrate-binding protein" evidence="2">
    <location>
        <begin position="23"/>
        <end position="330"/>
    </location>
</feature>
<dbReference type="GO" id="GO:0055085">
    <property type="term" value="P:transmembrane transport"/>
    <property type="evidence" value="ECO:0007669"/>
    <property type="project" value="InterPro"/>
</dbReference>
<evidence type="ECO:0000256" key="1">
    <source>
        <dbReference type="ARBA" id="ARBA00022729"/>
    </source>
</evidence>
<evidence type="ECO:0000256" key="2">
    <source>
        <dbReference type="SAM" id="SignalP"/>
    </source>
</evidence>
<protein>
    <recommendedName>
        <fullName evidence="5">C4-dicarboxylate ABC transporter substrate-binding protein</fullName>
    </recommendedName>
</protein>
<dbReference type="Proteomes" id="UP000229498">
    <property type="component" value="Unassembled WGS sequence"/>
</dbReference>
<dbReference type="PANTHER" id="PTHR33376">
    <property type="match status" value="1"/>
</dbReference>
<keyword evidence="4" id="KW-1185">Reference proteome</keyword>
<evidence type="ECO:0008006" key="5">
    <source>
        <dbReference type="Google" id="ProtNLM"/>
    </source>
</evidence>
<sequence>MIRKTALAAAAAMALAAGLAQAEPREMRYATAAPEGTPWGKFLNSTVAEIHSRTDKLKIVPYFSSALGDEQTAIRQTVRGRIDISGQSGVATSLIAPSFELLNAAFLFESPEQSDCMFDNHIGPIFADQMADSGLVLLSWVEVGHSYTSSKSPIRTLEDIQGMKLRIPPTNASQFFYEELGANGVPMGVVDMVPALKTGQVNGITTSTVYGIAIGLPKLAPFTLVHHATHDVGTVTVSKKVWDELDDEQKSALGVIDEQVQALRAGIRGAEAHLLGQVEAAGAPVYRLPAAEKARWKEASVRATERLIEEIGGDAPEIWEKITKAKTACS</sequence>
<dbReference type="NCBIfam" id="NF037995">
    <property type="entry name" value="TRAP_S1"/>
    <property type="match status" value="1"/>
</dbReference>
<dbReference type="PANTHER" id="PTHR33376:SF4">
    <property type="entry name" value="SIALIC ACID-BINDING PERIPLASMIC PROTEIN SIAP"/>
    <property type="match status" value="1"/>
</dbReference>
<dbReference type="SUPFAM" id="SSF53850">
    <property type="entry name" value="Periplasmic binding protein-like II"/>
    <property type="match status" value="1"/>
</dbReference>
<name>A0A2M9G4G4_9PROT</name>
<feature type="signal peptide" evidence="2">
    <location>
        <begin position="1"/>
        <end position="22"/>
    </location>
</feature>
<reference evidence="3 4" key="1">
    <citation type="submission" date="2017-11" db="EMBL/GenBank/DDBJ databases">
        <title>Draft genome sequence of Rhizobiales bacterium SY3-13.</title>
        <authorList>
            <person name="Sun C."/>
        </authorList>
    </citation>
    <scope>NUCLEOTIDE SEQUENCE [LARGE SCALE GENOMIC DNA]</scope>
    <source>
        <strain evidence="3 4">SY3-13</strain>
    </source>
</reference>
<dbReference type="RefSeq" id="WP_109792701.1">
    <property type="nucleotide sequence ID" value="NZ_PHIG01000025.1"/>
</dbReference>